<accession>A0A8H3YF54</accession>
<feature type="region of interest" description="Disordered" evidence="1">
    <location>
        <begin position="1"/>
        <end position="62"/>
    </location>
</feature>
<feature type="compositionally biased region" description="Polar residues" evidence="1">
    <location>
        <begin position="266"/>
        <end position="280"/>
    </location>
</feature>
<evidence type="ECO:0000313" key="2">
    <source>
        <dbReference type="EMBL" id="GHJ87234.1"/>
    </source>
</evidence>
<evidence type="ECO:0000256" key="1">
    <source>
        <dbReference type="SAM" id="MobiDB-lite"/>
    </source>
</evidence>
<dbReference type="OrthoDB" id="2413468at2759"/>
<feature type="compositionally biased region" description="Basic and acidic residues" evidence="1">
    <location>
        <begin position="289"/>
        <end position="300"/>
    </location>
</feature>
<protein>
    <submittedName>
        <fullName evidence="2">Uncharacterized protein</fullName>
    </submittedName>
</protein>
<organism evidence="2 3">
    <name type="scientific">Naganishia liquefaciens</name>
    <dbReference type="NCBI Taxonomy" id="104408"/>
    <lineage>
        <taxon>Eukaryota</taxon>
        <taxon>Fungi</taxon>
        <taxon>Dikarya</taxon>
        <taxon>Basidiomycota</taxon>
        <taxon>Agaricomycotina</taxon>
        <taxon>Tremellomycetes</taxon>
        <taxon>Filobasidiales</taxon>
        <taxon>Filobasidiaceae</taxon>
        <taxon>Naganishia</taxon>
    </lineage>
</organism>
<keyword evidence="3" id="KW-1185">Reference proteome</keyword>
<dbReference type="Proteomes" id="UP000620104">
    <property type="component" value="Unassembled WGS sequence"/>
</dbReference>
<gene>
    <name evidence="2" type="ORF">NliqN6_3636</name>
</gene>
<dbReference type="EMBL" id="BLZA01000021">
    <property type="protein sequence ID" value="GHJ87234.1"/>
    <property type="molecule type" value="Genomic_DNA"/>
</dbReference>
<reference evidence="2" key="1">
    <citation type="submission" date="2020-07" db="EMBL/GenBank/DDBJ databases">
        <title>Draft Genome Sequence of a Deep-Sea Yeast, Naganishia (Cryptococcus) liquefaciens strain N6.</title>
        <authorList>
            <person name="Han Y.W."/>
            <person name="Kajitani R."/>
            <person name="Morimoto H."/>
            <person name="Parhat M."/>
            <person name="Tsubouchi H."/>
            <person name="Bakenova O."/>
            <person name="Ogata M."/>
            <person name="Argunhan B."/>
            <person name="Aoki R."/>
            <person name="Kajiwara S."/>
            <person name="Itoh T."/>
            <person name="Iwasaki H."/>
        </authorList>
    </citation>
    <scope>NUCLEOTIDE SEQUENCE</scope>
    <source>
        <strain evidence="2">N6</strain>
    </source>
</reference>
<dbReference type="AlphaFoldDB" id="A0A8H3YF54"/>
<comment type="caution">
    <text evidence="2">The sequence shown here is derived from an EMBL/GenBank/DDBJ whole genome shotgun (WGS) entry which is preliminary data.</text>
</comment>
<evidence type="ECO:0000313" key="3">
    <source>
        <dbReference type="Proteomes" id="UP000620104"/>
    </source>
</evidence>
<feature type="region of interest" description="Disordered" evidence="1">
    <location>
        <begin position="227"/>
        <end position="300"/>
    </location>
</feature>
<feature type="compositionally biased region" description="Low complexity" evidence="1">
    <location>
        <begin position="237"/>
        <end position="252"/>
    </location>
</feature>
<name>A0A8H3YF54_9TREE</name>
<sequence length="300" mass="31971">MDPSRPRPVRHLSIESSSTASSPTSGFALLRRQTSKSSILHTPTSIEASGSSSSSSSRPWPVAMTMGHLRGMERPGERAKAYAEAVKGLWESESGLREWQVWVRGRKAGATRSRKNSHLSVHTTLHTYDPSLPAIPASRNVSGASQFPMRADSTSATEITSRNDLVQPIARTPEGLPYPQLVERQVVTSPLSTASSYAALKGSPSSGSVKAITDGFLGTLGRRKGKYTMSGGSLDLGAAGRRGSSPSASAQRMSVVGSPLGEQLVRENTTTMATRTSSVPSPRGPRARTSIDTRRSVELR</sequence>
<proteinExistence type="predicted"/>
<feature type="compositionally biased region" description="Polar residues" evidence="1">
    <location>
        <begin position="35"/>
        <end position="48"/>
    </location>
</feature>
<feature type="compositionally biased region" description="Low complexity" evidence="1">
    <location>
        <begin position="14"/>
        <end position="25"/>
    </location>
</feature>